<keyword evidence="8" id="KW-0997">Cell inner membrane</keyword>
<evidence type="ECO:0000256" key="4">
    <source>
        <dbReference type="ARBA" id="ARBA00005163"/>
    </source>
</evidence>
<keyword evidence="7" id="KW-1003">Cell membrane</keyword>
<dbReference type="RefSeq" id="WP_354695620.1">
    <property type="nucleotide sequence ID" value="NZ_JAZHOG010000007.1"/>
</dbReference>
<dbReference type="GO" id="GO:0046872">
    <property type="term" value="F:metal ion binding"/>
    <property type="evidence" value="ECO:0007669"/>
    <property type="project" value="UniProtKB-KW"/>
</dbReference>
<comment type="pathway">
    <text evidence="4">Carbohydrate metabolism; tricarboxylic acid cycle.</text>
</comment>
<evidence type="ECO:0000256" key="3">
    <source>
        <dbReference type="ARBA" id="ARBA00004429"/>
    </source>
</evidence>
<evidence type="ECO:0000256" key="11">
    <source>
        <dbReference type="ARBA" id="ARBA00022692"/>
    </source>
</evidence>
<dbReference type="Proteomes" id="UP001359886">
    <property type="component" value="Unassembled WGS sequence"/>
</dbReference>
<sequence length="127" mass="13538">MSAFRHPLARARGHGSAGGGVHHWIAQRISAVLLLILIPWAVYALVSLGGATHAEAAAFVGRPWNATGLILLVLTLLYHATLGLQVVIEDYVHRRAVELTLHFAVRALALTGAVFGVVHILKLTLGS</sequence>
<keyword evidence="6" id="KW-0813">Transport</keyword>
<dbReference type="GO" id="GO:0017004">
    <property type="term" value="P:cytochrome complex assembly"/>
    <property type="evidence" value="ECO:0007669"/>
    <property type="project" value="TreeGrafter"/>
</dbReference>
<dbReference type="InterPro" id="IPR000701">
    <property type="entry name" value="SuccDH_FuR_B_TM-su"/>
</dbReference>
<dbReference type="AlphaFoldDB" id="A0AAW9RL90"/>
<evidence type="ECO:0000256" key="13">
    <source>
        <dbReference type="ARBA" id="ARBA00022982"/>
    </source>
</evidence>
<keyword evidence="14 17" id="KW-1133">Transmembrane helix</keyword>
<feature type="transmembrane region" description="Helical" evidence="17">
    <location>
        <begin position="32"/>
        <end position="54"/>
    </location>
</feature>
<keyword evidence="12" id="KW-0479">Metal-binding</keyword>
<name>A0AAW9RL90_9GAMM</name>
<dbReference type="CDD" id="cd03495">
    <property type="entry name" value="SQR_TypeC_SdhD_like"/>
    <property type="match status" value="1"/>
</dbReference>
<evidence type="ECO:0000256" key="9">
    <source>
        <dbReference type="ARBA" id="ARBA00022532"/>
    </source>
</evidence>
<keyword evidence="10" id="KW-0349">Heme</keyword>
<keyword evidence="11 17" id="KW-0812">Transmembrane</keyword>
<evidence type="ECO:0000256" key="15">
    <source>
        <dbReference type="ARBA" id="ARBA00023004"/>
    </source>
</evidence>
<keyword evidence="19" id="KW-1185">Reference proteome</keyword>
<evidence type="ECO:0000256" key="8">
    <source>
        <dbReference type="ARBA" id="ARBA00022519"/>
    </source>
</evidence>
<comment type="function">
    <text evidence="2">Membrane-anchoring subunit of succinate dehydrogenase (SDH).</text>
</comment>
<evidence type="ECO:0000256" key="10">
    <source>
        <dbReference type="ARBA" id="ARBA00022617"/>
    </source>
</evidence>
<dbReference type="GO" id="GO:0009055">
    <property type="term" value="F:electron transfer activity"/>
    <property type="evidence" value="ECO:0007669"/>
    <property type="project" value="TreeGrafter"/>
</dbReference>
<evidence type="ECO:0000256" key="17">
    <source>
        <dbReference type="SAM" id="Phobius"/>
    </source>
</evidence>
<dbReference type="GO" id="GO:0020037">
    <property type="term" value="F:heme binding"/>
    <property type="evidence" value="ECO:0007669"/>
    <property type="project" value="InterPro"/>
</dbReference>
<evidence type="ECO:0000256" key="16">
    <source>
        <dbReference type="ARBA" id="ARBA00023136"/>
    </source>
</evidence>
<keyword evidence="13" id="KW-0249">Electron transport</keyword>
<dbReference type="InterPro" id="IPR034804">
    <property type="entry name" value="SQR/QFR_C/D"/>
</dbReference>
<evidence type="ECO:0000256" key="7">
    <source>
        <dbReference type="ARBA" id="ARBA00022475"/>
    </source>
</evidence>
<dbReference type="GO" id="GO:0006099">
    <property type="term" value="P:tricarboxylic acid cycle"/>
    <property type="evidence" value="ECO:0007669"/>
    <property type="project" value="UniProtKB-KW"/>
</dbReference>
<evidence type="ECO:0000256" key="5">
    <source>
        <dbReference type="ARBA" id="ARBA00019425"/>
    </source>
</evidence>
<keyword evidence="16 17" id="KW-0472">Membrane</keyword>
<dbReference type="PANTHER" id="PTHR38689">
    <property type="entry name" value="SUCCINATE DEHYDROGENASE HYDROPHOBIC MEMBRANE ANCHOR SUBUNIT"/>
    <property type="match status" value="1"/>
</dbReference>
<evidence type="ECO:0000256" key="14">
    <source>
        <dbReference type="ARBA" id="ARBA00022989"/>
    </source>
</evidence>
<organism evidence="18 19">
    <name type="scientific">Elongatibacter sediminis</name>
    <dbReference type="NCBI Taxonomy" id="3119006"/>
    <lineage>
        <taxon>Bacteria</taxon>
        <taxon>Pseudomonadati</taxon>
        <taxon>Pseudomonadota</taxon>
        <taxon>Gammaproteobacteria</taxon>
        <taxon>Chromatiales</taxon>
        <taxon>Wenzhouxiangellaceae</taxon>
        <taxon>Elongatibacter</taxon>
    </lineage>
</organism>
<dbReference type="NCBIfam" id="TIGR02968">
    <property type="entry name" value="succ_dehyd_anc"/>
    <property type="match status" value="1"/>
</dbReference>
<comment type="cofactor">
    <cofactor evidence="1">
        <name>heme</name>
        <dbReference type="ChEBI" id="CHEBI:30413"/>
    </cofactor>
</comment>
<dbReference type="Gene3D" id="1.20.1300.10">
    <property type="entry name" value="Fumarate reductase/succinate dehydrogenase, transmembrane subunit"/>
    <property type="match status" value="1"/>
</dbReference>
<keyword evidence="9" id="KW-0816">Tricarboxylic acid cycle</keyword>
<evidence type="ECO:0000313" key="19">
    <source>
        <dbReference type="Proteomes" id="UP001359886"/>
    </source>
</evidence>
<comment type="caution">
    <text evidence="18">The sequence shown here is derived from an EMBL/GenBank/DDBJ whole genome shotgun (WGS) entry which is preliminary data.</text>
</comment>
<dbReference type="GO" id="GO:0005886">
    <property type="term" value="C:plasma membrane"/>
    <property type="evidence" value="ECO:0007669"/>
    <property type="project" value="UniProtKB-SubCell"/>
</dbReference>
<reference evidence="18 19" key="1">
    <citation type="submission" date="2024-02" db="EMBL/GenBank/DDBJ databases">
        <title>A novel Wenzhouxiangellaceae bacterium, isolated from coastal sediments.</title>
        <authorList>
            <person name="Du Z.-J."/>
            <person name="Ye Y.-Q."/>
            <person name="Zhang X.-Y."/>
        </authorList>
    </citation>
    <scope>NUCLEOTIDE SEQUENCE [LARGE SCALE GENOMIC DNA]</scope>
    <source>
        <strain evidence="18 19">CH-27</strain>
    </source>
</reference>
<gene>
    <name evidence="18" type="primary">sdhD</name>
    <name evidence="18" type="ORF">V3330_11750</name>
</gene>
<dbReference type="SUPFAM" id="SSF81343">
    <property type="entry name" value="Fumarate reductase respiratory complex transmembrane subunits"/>
    <property type="match status" value="1"/>
</dbReference>
<feature type="transmembrane region" description="Helical" evidence="17">
    <location>
        <begin position="66"/>
        <end position="87"/>
    </location>
</feature>
<dbReference type="InterPro" id="IPR014312">
    <property type="entry name" value="Succ_DH_anchor"/>
</dbReference>
<comment type="subcellular location">
    <subcellularLocation>
        <location evidence="3">Cell inner membrane</location>
        <topology evidence="3">Multi-pass membrane protein</topology>
    </subcellularLocation>
</comment>
<evidence type="ECO:0000313" key="18">
    <source>
        <dbReference type="EMBL" id="MEJ8568301.1"/>
    </source>
</evidence>
<accession>A0AAW9RL90</accession>
<evidence type="ECO:0000256" key="12">
    <source>
        <dbReference type="ARBA" id="ARBA00022723"/>
    </source>
</evidence>
<protein>
    <recommendedName>
        <fullName evidence="5">Succinate dehydrogenase hydrophobic membrane anchor subunit</fullName>
    </recommendedName>
</protein>
<proteinExistence type="predicted"/>
<evidence type="ECO:0000256" key="6">
    <source>
        <dbReference type="ARBA" id="ARBA00022448"/>
    </source>
</evidence>
<keyword evidence="15" id="KW-0408">Iron</keyword>
<evidence type="ECO:0000256" key="1">
    <source>
        <dbReference type="ARBA" id="ARBA00001971"/>
    </source>
</evidence>
<feature type="transmembrane region" description="Helical" evidence="17">
    <location>
        <begin position="99"/>
        <end position="121"/>
    </location>
</feature>
<dbReference type="EMBL" id="JAZHOG010000007">
    <property type="protein sequence ID" value="MEJ8568301.1"/>
    <property type="molecule type" value="Genomic_DNA"/>
</dbReference>
<dbReference type="Pfam" id="PF01127">
    <property type="entry name" value="Sdh_cyt"/>
    <property type="match status" value="1"/>
</dbReference>
<evidence type="ECO:0000256" key="2">
    <source>
        <dbReference type="ARBA" id="ARBA00004050"/>
    </source>
</evidence>
<dbReference type="PANTHER" id="PTHR38689:SF1">
    <property type="entry name" value="SUCCINATE DEHYDROGENASE HYDROPHOBIC MEMBRANE ANCHOR SUBUNIT"/>
    <property type="match status" value="1"/>
</dbReference>